<evidence type="ECO:0000256" key="2">
    <source>
        <dbReference type="ARBA" id="ARBA00022630"/>
    </source>
</evidence>
<dbReference type="PANTHER" id="PTHR43884:SF12">
    <property type="entry name" value="ISOVALERYL-COA DEHYDROGENASE, MITOCHONDRIAL-RELATED"/>
    <property type="match status" value="1"/>
</dbReference>
<dbReference type="GO" id="GO:0050660">
    <property type="term" value="F:flavin adenine dinucleotide binding"/>
    <property type="evidence" value="ECO:0007669"/>
    <property type="project" value="InterPro"/>
</dbReference>
<dbReference type="InterPro" id="IPR037069">
    <property type="entry name" value="AcylCoA_DH/ox_N_sf"/>
</dbReference>
<keyword evidence="6" id="KW-0503">Monooxygenase</keyword>
<comment type="catalytic activity">
    <reaction evidence="13">
        <text>dibenzothiophene + 2 FMNH2 + 2 O2 = dibenzothiophene 5,5-dioxide + 2 FMN + 2 H2O + 2 H(+)</text>
        <dbReference type="Rhea" id="RHEA:49072"/>
        <dbReference type="ChEBI" id="CHEBI:15377"/>
        <dbReference type="ChEBI" id="CHEBI:15378"/>
        <dbReference type="ChEBI" id="CHEBI:15379"/>
        <dbReference type="ChEBI" id="CHEBI:23681"/>
        <dbReference type="ChEBI" id="CHEBI:57618"/>
        <dbReference type="ChEBI" id="CHEBI:58210"/>
        <dbReference type="ChEBI" id="CHEBI:90356"/>
        <dbReference type="EC" id="1.14.14.21"/>
    </reaction>
</comment>
<dbReference type="InterPro" id="IPR009100">
    <property type="entry name" value="AcylCoA_DH/oxidase_NM_dom_sf"/>
</dbReference>
<evidence type="ECO:0000256" key="8">
    <source>
        <dbReference type="ARBA" id="ARBA00034317"/>
    </source>
</evidence>
<dbReference type="GO" id="GO:0003995">
    <property type="term" value="F:acyl-CoA dehydrogenase activity"/>
    <property type="evidence" value="ECO:0007669"/>
    <property type="project" value="TreeGrafter"/>
</dbReference>
<accession>A0A382BXH7</accession>
<dbReference type="InterPro" id="IPR006091">
    <property type="entry name" value="Acyl-CoA_Oxase/DH_mid-dom"/>
</dbReference>
<gene>
    <name evidence="17" type="ORF">METZ01_LOCUS171369</name>
</gene>
<evidence type="ECO:0000256" key="1">
    <source>
        <dbReference type="ARBA" id="ARBA00004496"/>
    </source>
</evidence>
<dbReference type="EC" id="1.14.14.21" evidence="9"/>
<feature type="domain" description="Acyl-CoA oxidase/dehydrogenase middle" evidence="14">
    <location>
        <begin position="157"/>
        <end position="236"/>
    </location>
</feature>
<dbReference type="Pfam" id="PF02770">
    <property type="entry name" value="Acyl-CoA_dh_M"/>
    <property type="match status" value="1"/>
</dbReference>
<evidence type="ECO:0000259" key="14">
    <source>
        <dbReference type="Pfam" id="PF02770"/>
    </source>
</evidence>
<evidence type="ECO:0000256" key="10">
    <source>
        <dbReference type="ARBA" id="ARBA00034345"/>
    </source>
</evidence>
<dbReference type="AlphaFoldDB" id="A0A382BXH7"/>
<keyword evidence="4" id="KW-0547">Nucleotide-binding</keyword>
<keyword evidence="2" id="KW-0285">Flavoprotein</keyword>
<dbReference type="Pfam" id="PF08028">
    <property type="entry name" value="Acyl-CoA_dh_2"/>
    <property type="match status" value="1"/>
</dbReference>
<evidence type="ECO:0000313" key="17">
    <source>
        <dbReference type="EMBL" id="SVB18515.1"/>
    </source>
</evidence>
<keyword evidence="3" id="KW-0288">FMN</keyword>
<keyword evidence="5" id="KW-0560">Oxidoreductase</keyword>
<evidence type="ECO:0000256" key="6">
    <source>
        <dbReference type="ARBA" id="ARBA00023033"/>
    </source>
</evidence>
<dbReference type="CDD" id="cd00567">
    <property type="entry name" value="ACAD"/>
    <property type="match status" value="1"/>
</dbReference>
<dbReference type="Gene3D" id="1.10.540.10">
    <property type="entry name" value="Acyl-CoA dehydrogenase/oxidase, N-terminal domain"/>
    <property type="match status" value="1"/>
</dbReference>
<evidence type="ECO:0000256" key="12">
    <source>
        <dbReference type="ARBA" id="ARBA00048445"/>
    </source>
</evidence>
<dbReference type="Pfam" id="PF02771">
    <property type="entry name" value="Acyl-CoA_dh_N"/>
    <property type="match status" value="1"/>
</dbReference>
<dbReference type="InterPro" id="IPR013786">
    <property type="entry name" value="AcylCoA_DH/ox_N"/>
</dbReference>
<organism evidence="17">
    <name type="scientific">marine metagenome</name>
    <dbReference type="NCBI Taxonomy" id="408172"/>
    <lineage>
        <taxon>unclassified sequences</taxon>
        <taxon>metagenomes</taxon>
        <taxon>ecological metagenomes</taxon>
    </lineage>
</organism>
<comment type="similarity">
    <text evidence="8">Belongs to the DszC flavin monooxygenase family.</text>
</comment>
<comment type="catalytic activity">
    <reaction evidence="12">
        <text>dibenzothiophene 5-oxide + FMNH2 + O2 = dibenzothiophene 5,5-dioxide + FMN + H2O + H(+)</text>
        <dbReference type="Rhea" id="RHEA:49080"/>
        <dbReference type="ChEBI" id="CHEBI:15377"/>
        <dbReference type="ChEBI" id="CHEBI:15378"/>
        <dbReference type="ChEBI" id="CHEBI:15379"/>
        <dbReference type="ChEBI" id="CHEBI:23683"/>
        <dbReference type="ChEBI" id="CHEBI:57618"/>
        <dbReference type="ChEBI" id="CHEBI:58210"/>
        <dbReference type="ChEBI" id="CHEBI:90356"/>
    </reaction>
</comment>
<name>A0A382BXH7_9ZZZZ</name>
<comment type="subcellular location">
    <subcellularLocation>
        <location evidence="1">Cytoplasm</location>
    </subcellularLocation>
</comment>
<evidence type="ECO:0000256" key="4">
    <source>
        <dbReference type="ARBA" id="ARBA00022741"/>
    </source>
</evidence>
<dbReference type="GO" id="GO:0005737">
    <property type="term" value="C:cytoplasm"/>
    <property type="evidence" value="ECO:0007669"/>
    <property type="project" value="UniProtKB-SubCell"/>
</dbReference>
<sequence>MDLQPTSQQQLLIDRAYDLATKRFAPRAAEYDRKATFPVEDYVDLRDSGLLALCVPKQHGGLEAGFETYCLVSEQLAQGNASTALTYNMHTLVMLFMGEFVQNIDLPHGVRRRHDALSEQRYRQVVDQGVFYAQPHSEPVESGTPDKLQVGGRRFGTRAERTDGGYLVNGRKFFVSSAGAADFYATPALLTGDGPWEERTLYLSIPRDAKGLKFSGEWDPLGMRGTVSREMLLEDVWVSADSEILPPGVFGQLYQRIPHQFLGFSATFLGIMQASYDFAIDYLTGKTPGVPNEGDGASGMTNAVAEMLFTLEGTRALYYRAISEMRLDPTVESVQRARAAHTKVQRTAVEITGEAIRVCGGRAYLKQYPLERYYRDARASALMRPWTEEIATKQAGEIALA</sequence>
<evidence type="ECO:0000256" key="3">
    <source>
        <dbReference type="ARBA" id="ARBA00022643"/>
    </source>
</evidence>
<dbReference type="PANTHER" id="PTHR43884">
    <property type="entry name" value="ACYL-COA DEHYDROGENASE"/>
    <property type="match status" value="1"/>
</dbReference>
<protein>
    <recommendedName>
        <fullName evidence="10">Dibenzothiophene monooxygenase</fullName>
        <ecNumber evidence="9">1.14.14.21</ecNumber>
    </recommendedName>
</protein>
<dbReference type="SUPFAM" id="SSF47203">
    <property type="entry name" value="Acyl-CoA dehydrogenase C-terminal domain-like"/>
    <property type="match status" value="1"/>
</dbReference>
<evidence type="ECO:0000256" key="7">
    <source>
        <dbReference type="ARBA" id="ARBA00034307"/>
    </source>
</evidence>
<comment type="pathway">
    <text evidence="7">Sulfur metabolism; dibenzothiophene degradation.</text>
</comment>
<feature type="domain" description="Acyl-CoA dehydrogenase/oxidase N-terminal" evidence="15">
    <location>
        <begin position="6"/>
        <end position="94"/>
    </location>
</feature>
<dbReference type="Gene3D" id="1.20.140.10">
    <property type="entry name" value="Butyryl-CoA Dehydrogenase, subunit A, domain 3"/>
    <property type="match status" value="1"/>
</dbReference>
<proteinExistence type="inferred from homology"/>
<dbReference type="PIRSF" id="PIRSF016578">
    <property type="entry name" value="HsaA"/>
    <property type="match status" value="1"/>
</dbReference>
<evidence type="ECO:0000256" key="11">
    <source>
        <dbReference type="ARBA" id="ARBA00047859"/>
    </source>
</evidence>
<evidence type="ECO:0000259" key="15">
    <source>
        <dbReference type="Pfam" id="PF02771"/>
    </source>
</evidence>
<evidence type="ECO:0000259" key="16">
    <source>
        <dbReference type="Pfam" id="PF08028"/>
    </source>
</evidence>
<dbReference type="SUPFAM" id="SSF56645">
    <property type="entry name" value="Acyl-CoA dehydrogenase NM domain-like"/>
    <property type="match status" value="1"/>
</dbReference>
<dbReference type="InterPro" id="IPR013107">
    <property type="entry name" value="Acyl-CoA_DH_C"/>
</dbReference>
<dbReference type="EMBL" id="UINC01031835">
    <property type="protein sequence ID" value="SVB18515.1"/>
    <property type="molecule type" value="Genomic_DNA"/>
</dbReference>
<comment type="catalytic activity">
    <reaction evidence="11">
        <text>dibenzothiophene + FMNH2 + O2 = dibenzothiophene 5-oxide + FMN + H2O + H(+)</text>
        <dbReference type="Rhea" id="RHEA:49076"/>
        <dbReference type="ChEBI" id="CHEBI:15377"/>
        <dbReference type="ChEBI" id="CHEBI:15378"/>
        <dbReference type="ChEBI" id="CHEBI:15379"/>
        <dbReference type="ChEBI" id="CHEBI:23681"/>
        <dbReference type="ChEBI" id="CHEBI:23683"/>
        <dbReference type="ChEBI" id="CHEBI:57618"/>
        <dbReference type="ChEBI" id="CHEBI:58210"/>
    </reaction>
</comment>
<dbReference type="Gene3D" id="2.40.110.10">
    <property type="entry name" value="Butyryl-CoA Dehydrogenase, subunit A, domain 2"/>
    <property type="match status" value="1"/>
</dbReference>
<reference evidence="17" key="1">
    <citation type="submission" date="2018-05" db="EMBL/GenBank/DDBJ databases">
        <authorList>
            <person name="Lanie J.A."/>
            <person name="Ng W.-L."/>
            <person name="Kazmierczak K.M."/>
            <person name="Andrzejewski T.M."/>
            <person name="Davidsen T.M."/>
            <person name="Wayne K.J."/>
            <person name="Tettelin H."/>
            <person name="Glass J.I."/>
            <person name="Rusch D."/>
            <person name="Podicherti R."/>
            <person name="Tsui H.-C.T."/>
            <person name="Winkler M.E."/>
        </authorList>
    </citation>
    <scope>NUCLEOTIDE SEQUENCE</scope>
</reference>
<dbReference type="InterPro" id="IPR046373">
    <property type="entry name" value="Acyl-CoA_Oxase/DH_mid-dom_sf"/>
</dbReference>
<feature type="domain" description="Acyl-CoA dehydrogenase C-terminal" evidence="16">
    <location>
        <begin position="262"/>
        <end position="380"/>
    </location>
</feature>
<evidence type="ECO:0000256" key="13">
    <source>
        <dbReference type="ARBA" id="ARBA00049456"/>
    </source>
</evidence>
<dbReference type="GO" id="GO:0004497">
    <property type="term" value="F:monooxygenase activity"/>
    <property type="evidence" value="ECO:0007669"/>
    <property type="project" value="UniProtKB-KW"/>
</dbReference>
<evidence type="ECO:0000256" key="9">
    <source>
        <dbReference type="ARBA" id="ARBA00034328"/>
    </source>
</evidence>
<dbReference type="InterPro" id="IPR036250">
    <property type="entry name" value="AcylCo_DH-like_C"/>
</dbReference>
<evidence type="ECO:0000256" key="5">
    <source>
        <dbReference type="ARBA" id="ARBA00023002"/>
    </source>
</evidence>